<proteinExistence type="inferred from homology"/>
<feature type="compositionally biased region" description="Low complexity" evidence="6">
    <location>
        <begin position="24"/>
        <end position="38"/>
    </location>
</feature>
<gene>
    <name evidence="8" type="ORF">SmJEL517_g04534</name>
</gene>
<organism evidence="8 9">
    <name type="scientific">Synchytrium microbalum</name>
    <dbReference type="NCBI Taxonomy" id="1806994"/>
    <lineage>
        <taxon>Eukaryota</taxon>
        <taxon>Fungi</taxon>
        <taxon>Fungi incertae sedis</taxon>
        <taxon>Chytridiomycota</taxon>
        <taxon>Chytridiomycota incertae sedis</taxon>
        <taxon>Chytridiomycetes</taxon>
        <taxon>Synchytriales</taxon>
        <taxon>Synchytriaceae</taxon>
        <taxon>Synchytrium</taxon>
    </lineage>
</organism>
<keyword evidence="2" id="KW-0479">Metal-binding</keyword>
<dbReference type="Proteomes" id="UP000319731">
    <property type="component" value="Unassembled WGS sequence"/>
</dbReference>
<feature type="compositionally biased region" description="Polar residues" evidence="6">
    <location>
        <begin position="274"/>
        <end position="292"/>
    </location>
</feature>
<dbReference type="GO" id="GO:0004722">
    <property type="term" value="F:protein serine/threonine phosphatase activity"/>
    <property type="evidence" value="ECO:0007669"/>
    <property type="project" value="InterPro"/>
</dbReference>
<dbReference type="PROSITE" id="PS01032">
    <property type="entry name" value="PPM_1"/>
    <property type="match status" value="1"/>
</dbReference>
<dbReference type="STRING" id="1806994.A0A507BY31"/>
<evidence type="ECO:0000259" key="7">
    <source>
        <dbReference type="PROSITE" id="PS51746"/>
    </source>
</evidence>
<evidence type="ECO:0000256" key="2">
    <source>
        <dbReference type="ARBA" id="ARBA00022723"/>
    </source>
</evidence>
<dbReference type="RefSeq" id="XP_031023557.1">
    <property type="nucleotide sequence ID" value="XM_031170462.1"/>
</dbReference>
<protein>
    <recommendedName>
        <fullName evidence="7">PPM-type phosphatase domain-containing protein</fullName>
    </recommendedName>
</protein>
<evidence type="ECO:0000256" key="1">
    <source>
        <dbReference type="ARBA" id="ARBA00006702"/>
    </source>
</evidence>
<accession>A0A507BY31</accession>
<dbReference type="OrthoDB" id="10264738at2759"/>
<dbReference type="SMART" id="SM00332">
    <property type="entry name" value="PP2Cc"/>
    <property type="match status" value="1"/>
</dbReference>
<evidence type="ECO:0000256" key="4">
    <source>
        <dbReference type="ARBA" id="ARBA00022912"/>
    </source>
</evidence>
<evidence type="ECO:0000313" key="9">
    <source>
        <dbReference type="Proteomes" id="UP000319731"/>
    </source>
</evidence>
<comment type="caution">
    <text evidence="8">The sequence shown here is derived from an EMBL/GenBank/DDBJ whole genome shotgun (WGS) entry which is preliminary data.</text>
</comment>
<evidence type="ECO:0000313" key="8">
    <source>
        <dbReference type="EMBL" id="TPX32332.1"/>
    </source>
</evidence>
<evidence type="ECO:0000256" key="3">
    <source>
        <dbReference type="ARBA" id="ARBA00022801"/>
    </source>
</evidence>
<feature type="compositionally biased region" description="Low complexity" evidence="6">
    <location>
        <begin position="115"/>
        <end position="141"/>
    </location>
</feature>
<dbReference type="Pfam" id="PF00481">
    <property type="entry name" value="PP2C"/>
    <property type="match status" value="2"/>
</dbReference>
<comment type="similarity">
    <text evidence="1 5">Belongs to the PP2C family.</text>
</comment>
<dbReference type="CDD" id="cd00143">
    <property type="entry name" value="PP2Cc"/>
    <property type="match status" value="1"/>
</dbReference>
<feature type="domain" description="PPM-type phosphatase" evidence="7">
    <location>
        <begin position="165"/>
        <end position="448"/>
    </location>
</feature>
<dbReference type="EMBL" id="QEAO01000031">
    <property type="protein sequence ID" value="TPX32332.1"/>
    <property type="molecule type" value="Genomic_DNA"/>
</dbReference>
<evidence type="ECO:0000256" key="5">
    <source>
        <dbReference type="RuleBase" id="RU003465"/>
    </source>
</evidence>
<keyword evidence="9" id="KW-1185">Reference proteome</keyword>
<dbReference type="AlphaFoldDB" id="A0A507BY31"/>
<dbReference type="InterPro" id="IPR015655">
    <property type="entry name" value="PP2C"/>
</dbReference>
<feature type="region of interest" description="Disordered" evidence="6">
    <location>
        <begin position="1"/>
        <end position="165"/>
    </location>
</feature>
<keyword evidence="4 5" id="KW-0904">Protein phosphatase</keyword>
<dbReference type="GeneID" id="42005759"/>
<dbReference type="InterPro" id="IPR036457">
    <property type="entry name" value="PPM-type-like_dom_sf"/>
</dbReference>
<dbReference type="SUPFAM" id="SSF81606">
    <property type="entry name" value="PP2C-like"/>
    <property type="match status" value="1"/>
</dbReference>
<sequence length="471" mass="50543">MSGSEATTGLLDVSRLPVRNIVASPEPSESGSPSTTPTQKRISLAFPAAAISSSILHPAHSQDNKPDNTISHSDMSPAPVTTLLDDMDEDTVIYASTDPSSSRTDDQDSDEDESSTTNISTDDIKPASSTSTSTSSTAITTNPIPQQTNEPAGYRPPHDPRAGFSIGFAEDRNRRHRRTMEDAHAFISNFLDVPGQGYFAVFDGHAGKGAAEWCGQHFHETLQGLLQNSSTTIPEILNESFTSTDKQLAARPGMFSGCTAAVALLRVEDCDFESSSGSLQDVNMDSSTTSSGGDLPKKVNGQASVKRRVLYTANAGDARVVLCRNGIAERLSYDHKGSDLSEQKRITESGGFVLNNRVNGVLAVTRSLGDVAMKEWIIGNPYTVETPIIETDSFMIVACDGLWDVCTDQTAVDLVLNTLDPQKAAEELLAYALEHWSTDNLSVIVIRLDPNWKYDSQPAKAIVTASGPIIG</sequence>
<dbReference type="Gene3D" id="3.60.40.10">
    <property type="entry name" value="PPM-type phosphatase domain"/>
    <property type="match status" value="1"/>
</dbReference>
<evidence type="ECO:0000256" key="6">
    <source>
        <dbReference type="SAM" id="MobiDB-lite"/>
    </source>
</evidence>
<dbReference type="InterPro" id="IPR001932">
    <property type="entry name" value="PPM-type_phosphatase-like_dom"/>
</dbReference>
<dbReference type="InterPro" id="IPR000222">
    <property type="entry name" value="PP2C_BS"/>
</dbReference>
<reference evidence="8 9" key="1">
    <citation type="journal article" date="2019" name="Sci. Rep.">
        <title>Comparative genomics of chytrid fungi reveal insights into the obligate biotrophic and pathogenic lifestyle of Synchytrium endobioticum.</title>
        <authorList>
            <person name="van de Vossenberg B.T.L.H."/>
            <person name="Warris S."/>
            <person name="Nguyen H.D.T."/>
            <person name="van Gent-Pelzer M.P.E."/>
            <person name="Joly D.L."/>
            <person name="van de Geest H.C."/>
            <person name="Bonants P.J.M."/>
            <person name="Smith D.S."/>
            <person name="Levesque C.A."/>
            <person name="van der Lee T.A.J."/>
        </authorList>
    </citation>
    <scope>NUCLEOTIDE SEQUENCE [LARGE SCALE GENOMIC DNA]</scope>
    <source>
        <strain evidence="8 9">JEL517</strain>
    </source>
</reference>
<name>A0A507BY31_9FUNG</name>
<dbReference type="PROSITE" id="PS51746">
    <property type="entry name" value="PPM_2"/>
    <property type="match status" value="1"/>
</dbReference>
<dbReference type="GO" id="GO:0046872">
    <property type="term" value="F:metal ion binding"/>
    <property type="evidence" value="ECO:0007669"/>
    <property type="project" value="UniProtKB-KW"/>
</dbReference>
<feature type="region of interest" description="Disordered" evidence="6">
    <location>
        <begin position="274"/>
        <end position="299"/>
    </location>
</feature>
<dbReference type="PANTHER" id="PTHR13832:SF837">
    <property type="entry name" value="PROTEIN PHOSPHATASE 2C-LIKE DOMAIN-CONTAINING PROTEIN 1"/>
    <property type="match status" value="1"/>
</dbReference>
<keyword evidence="3 5" id="KW-0378">Hydrolase</keyword>
<dbReference type="PANTHER" id="PTHR13832">
    <property type="entry name" value="PROTEIN PHOSPHATASE 2C"/>
    <property type="match status" value="1"/>
</dbReference>